<feature type="domain" description="T6SS Phospholipase effector Tle1-like catalytic" evidence="1">
    <location>
        <begin position="18"/>
        <end position="364"/>
    </location>
</feature>
<dbReference type="Proteomes" id="UP000327013">
    <property type="component" value="Unassembled WGS sequence"/>
</dbReference>
<sequence length="527" mass="59404">MPSAVAPSPPPPPPTQLKRLVLCFDGTGNDFQGNTSDTNVVKLYDKLDRDDNNQYHYYQPGIGTYSISGGSVNKTAWGSMKDSVSKTIDSAFGTTFDAHVMAGYRFLMRYYDSGDKIYMFGFSRGAFTARYLARMVNTIGLLSKGNEEMVPFAYKLYQDYETGKDPNAGDESQTVVNGNVPTDDEHQPLLHDPQQVSKRDIIKAFAETFCRRERVSSGGESADGSHYSGVRVYFLGIFDCVGSVGALTSPKNPCPIVGTAQHVRHAVAVDERRVKFKPALLEQDTKSNKATHESHKEVWFPGNHGDVGGGWAAPKEDSKKREHLSWGEWFKHVFWTDKDSVPSKGASFDHYQMSDIPLAWMIRELETVGAEAENADYALAWNPFRLEGFKYNFKTKGMQQEQALTAEMHDTLRFGWGVAWTKVLLWRFQECLPLARFELVKGLWVTQRTPNRLSTRDVPKSALLHQSVLWRLTHETGKYKPKNNHGDDVDSTPCIVPENFVKCRPSKKDLESDPDGFHVLYTLKQKN</sequence>
<dbReference type="PANTHER" id="PTHR33840:SF2">
    <property type="entry name" value="TLE1 PHOSPHOLIPASE DOMAIN-CONTAINING PROTEIN"/>
    <property type="match status" value="1"/>
</dbReference>
<evidence type="ECO:0000259" key="1">
    <source>
        <dbReference type="Pfam" id="PF09994"/>
    </source>
</evidence>
<reference evidence="2 3" key="1">
    <citation type="submission" date="2019-06" db="EMBL/GenBank/DDBJ databases">
        <title>A chromosomal-level reference genome of Carpinus fangiana (Coryloideae, Betulaceae).</title>
        <authorList>
            <person name="Yang X."/>
            <person name="Wang Z."/>
            <person name="Zhang L."/>
            <person name="Hao G."/>
            <person name="Liu J."/>
            <person name="Yang Y."/>
        </authorList>
    </citation>
    <scope>NUCLEOTIDE SEQUENCE [LARGE SCALE GENOMIC DNA]</scope>
    <source>
        <strain evidence="2">Cfa_2016G</strain>
        <tissue evidence="2">Leaf</tissue>
    </source>
</reference>
<organism evidence="2 3">
    <name type="scientific">Carpinus fangiana</name>
    <dbReference type="NCBI Taxonomy" id="176857"/>
    <lineage>
        <taxon>Eukaryota</taxon>
        <taxon>Viridiplantae</taxon>
        <taxon>Streptophyta</taxon>
        <taxon>Embryophyta</taxon>
        <taxon>Tracheophyta</taxon>
        <taxon>Spermatophyta</taxon>
        <taxon>Magnoliopsida</taxon>
        <taxon>eudicotyledons</taxon>
        <taxon>Gunneridae</taxon>
        <taxon>Pentapetalae</taxon>
        <taxon>rosids</taxon>
        <taxon>fabids</taxon>
        <taxon>Fagales</taxon>
        <taxon>Betulaceae</taxon>
        <taxon>Carpinus</taxon>
    </lineage>
</organism>
<dbReference type="EMBL" id="VIBQ01000012">
    <property type="protein sequence ID" value="KAB8342812.1"/>
    <property type="molecule type" value="Genomic_DNA"/>
</dbReference>
<proteinExistence type="predicted"/>
<protein>
    <recommendedName>
        <fullName evidence="1">T6SS Phospholipase effector Tle1-like catalytic domain-containing protein</fullName>
    </recommendedName>
</protein>
<accession>A0A5N6KSH4</accession>
<keyword evidence="3" id="KW-1185">Reference proteome</keyword>
<evidence type="ECO:0000313" key="3">
    <source>
        <dbReference type="Proteomes" id="UP000327013"/>
    </source>
</evidence>
<gene>
    <name evidence="2" type="ORF">FH972_022410</name>
</gene>
<dbReference type="AlphaFoldDB" id="A0A5N6KSH4"/>
<name>A0A5N6KSH4_9ROSI</name>
<dbReference type="PANTHER" id="PTHR33840">
    <property type="match status" value="1"/>
</dbReference>
<dbReference type="OrthoDB" id="1930899at2759"/>
<evidence type="ECO:0000313" key="2">
    <source>
        <dbReference type="EMBL" id="KAB8342812.1"/>
    </source>
</evidence>
<dbReference type="InterPro" id="IPR018712">
    <property type="entry name" value="Tle1-like_cat"/>
</dbReference>
<comment type="caution">
    <text evidence="2">The sequence shown here is derived from an EMBL/GenBank/DDBJ whole genome shotgun (WGS) entry which is preliminary data.</text>
</comment>
<dbReference type="Pfam" id="PF09994">
    <property type="entry name" value="T6SS_Tle1-like_cat"/>
    <property type="match status" value="1"/>
</dbReference>